<comment type="caution">
    <text evidence="3">The sequence shown here is derived from an EMBL/GenBank/DDBJ whole genome shotgun (WGS) entry which is preliminary data.</text>
</comment>
<name>A0AAV4IH81_9GAST</name>
<accession>A0AAV4IH81</accession>
<dbReference type="PANTHER" id="PTHR36688:SF1">
    <property type="entry name" value="ENDONUCLEASE_EXONUCLEASE_PHOSPHATASE DOMAIN-CONTAINING PROTEIN"/>
    <property type="match status" value="1"/>
</dbReference>
<dbReference type="InterPro" id="IPR052560">
    <property type="entry name" value="RdDP_mobile_element"/>
</dbReference>
<keyword evidence="3" id="KW-0695">RNA-directed DNA polymerase</keyword>
<sequence>MIITSVYKTPPTPFSWPHITNPVNKPNFIIGDFNSHNTIWGYDSNDSDEEAVEESKQIYDMYIAAYNVDPFREEIIQLDEDLTTHLADERSERWKELINSLDMTHNSKKTWAAIKRLNSEKNAKTRVAAVTPNQVANQLLQNGKPANKEKENKKRLKGEIEQTMRDSSDQSEKFTPDELNTAMMLMKTGKAGGLDGITTEMIQHFGAKTMSWVLNLFNNSVGTWRKTKVVALLKPGKDPKVPKSYRPISLLCIFYKLYERMIMAHMSLTEEENLTPDQAGFRPGRSTCGQLLNLHQYIEDGFEEKQITGTVFVDLTAAYDTVNHKILLLKVAKMMKNKKIVSIIQTLFENRRFFVEMDGRKSRNDQPLKYDEHPVYLGVTLDRTLSFSQHAMNVKAKVAARSSLLRKLANSTWGTDPKTLRTTALALSYSTAEYSSAVWTRSCHAKKVDAELNNACRILTRQLRPTPLLLLYRTAEIAPPDIRMQTHGSTEKHKQETDLRSPLFDHSYPRARLK</sequence>
<dbReference type="CDD" id="cd01650">
    <property type="entry name" value="RT_nLTR_like"/>
    <property type="match status" value="1"/>
</dbReference>
<feature type="compositionally biased region" description="Basic and acidic residues" evidence="1">
    <location>
        <begin position="489"/>
        <end position="499"/>
    </location>
</feature>
<dbReference type="InterPro" id="IPR043502">
    <property type="entry name" value="DNA/RNA_pol_sf"/>
</dbReference>
<keyword evidence="3" id="KW-0808">Transferase</keyword>
<dbReference type="GO" id="GO:0003964">
    <property type="term" value="F:RNA-directed DNA polymerase activity"/>
    <property type="evidence" value="ECO:0007669"/>
    <property type="project" value="UniProtKB-KW"/>
</dbReference>
<evidence type="ECO:0000259" key="2">
    <source>
        <dbReference type="Pfam" id="PF00078"/>
    </source>
</evidence>
<reference evidence="3 4" key="1">
    <citation type="journal article" date="2021" name="Elife">
        <title>Chloroplast acquisition without the gene transfer in kleptoplastic sea slugs, Plakobranchus ocellatus.</title>
        <authorList>
            <person name="Maeda T."/>
            <person name="Takahashi S."/>
            <person name="Yoshida T."/>
            <person name="Shimamura S."/>
            <person name="Takaki Y."/>
            <person name="Nagai Y."/>
            <person name="Toyoda A."/>
            <person name="Suzuki Y."/>
            <person name="Arimoto A."/>
            <person name="Ishii H."/>
            <person name="Satoh N."/>
            <person name="Nishiyama T."/>
            <person name="Hasebe M."/>
            <person name="Maruyama T."/>
            <person name="Minagawa J."/>
            <person name="Obokata J."/>
            <person name="Shigenobu S."/>
        </authorList>
    </citation>
    <scope>NUCLEOTIDE SEQUENCE [LARGE SCALE GENOMIC DNA]</scope>
</reference>
<dbReference type="AlphaFoldDB" id="A0AAV4IH81"/>
<dbReference type="Pfam" id="PF00078">
    <property type="entry name" value="RVT_1"/>
    <property type="match status" value="1"/>
</dbReference>
<keyword evidence="3" id="KW-0548">Nucleotidyltransferase</keyword>
<dbReference type="Proteomes" id="UP000762676">
    <property type="component" value="Unassembled WGS sequence"/>
</dbReference>
<dbReference type="EMBL" id="BMAT01006254">
    <property type="protein sequence ID" value="GFS08953.1"/>
    <property type="molecule type" value="Genomic_DNA"/>
</dbReference>
<proteinExistence type="predicted"/>
<protein>
    <submittedName>
        <fullName evidence="3">RNA-directed DNA polymerase from mobile element jockey-like</fullName>
    </submittedName>
</protein>
<gene>
    <name evidence="3" type="ORF">ElyMa_003025400</name>
</gene>
<evidence type="ECO:0000313" key="3">
    <source>
        <dbReference type="EMBL" id="GFS08953.1"/>
    </source>
</evidence>
<dbReference type="SUPFAM" id="SSF56672">
    <property type="entry name" value="DNA/RNA polymerases"/>
    <property type="match status" value="1"/>
</dbReference>
<feature type="region of interest" description="Disordered" evidence="1">
    <location>
        <begin position="482"/>
        <end position="501"/>
    </location>
</feature>
<keyword evidence="4" id="KW-1185">Reference proteome</keyword>
<dbReference type="InterPro" id="IPR000477">
    <property type="entry name" value="RT_dom"/>
</dbReference>
<evidence type="ECO:0000313" key="4">
    <source>
        <dbReference type="Proteomes" id="UP000762676"/>
    </source>
</evidence>
<feature type="domain" description="Reverse transcriptase" evidence="2">
    <location>
        <begin position="239"/>
        <end position="352"/>
    </location>
</feature>
<dbReference type="PANTHER" id="PTHR36688">
    <property type="entry name" value="ENDO/EXONUCLEASE/PHOSPHATASE DOMAIN-CONTAINING PROTEIN"/>
    <property type="match status" value="1"/>
</dbReference>
<evidence type="ECO:0000256" key="1">
    <source>
        <dbReference type="SAM" id="MobiDB-lite"/>
    </source>
</evidence>
<organism evidence="3 4">
    <name type="scientific">Elysia marginata</name>
    <dbReference type="NCBI Taxonomy" id="1093978"/>
    <lineage>
        <taxon>Eukaryota</taxon>
        <taxon>Metazoa</taxon>
        <taxon>Spiralia</taxon>
        <taxon>Lophotrochozoa</taxon>
        <taxon>Mollusca</taxon>
        <taxon>Gastropoda</taxon>
        <taxon>Heterobranchia</taxon>
        <taxon>Euthyneura</taxon>
        <taxon>Panpulmonata</taxon>
        <taxon>Sacoglossa</taxon>
        <taxon>Placobranchoidea</taxon>
        <taxon>Plakobranchidae</taxon>
        <taxon>Elysia</taxon>
    </lineage>
</organism>